<keyword evidence="3" id="KW-1185">Reference proteome</keyword>
<dbReference type="AlphaFoldDB" id="J0Z2A3"/>
<evidence type="ECO:0000313" key="3">
    <source>
        <dbReference type="Proteomes" id="UP000008947"/>
    </source>
</evidence>
<sequence>MHYDIKLRDYILIATSIYKIQFFCLFLLLKRFKLQVFFVKLIVLFKLSTLVYSNNIDTEKAMNVTTYNNAGRVYLSIA</sequence>
<accession>J0Z2A3</accession>
<dbReference type="HOGENOM" id="CLU_2614869_0_0_5"/>
<dbReference type="Proteomes" id="UP000008947">
    <property type="component" value="Unassembled WGS sequence"/>
</dbReference>
<proteinExistence type="predicted"/>
<organism evidence="2 3">
    <name type="scientific">Candidatus Bartonella washoeensis Sb944nv</name>
    <dbReference type="NCBI Taxonomy" id="1094563"/>
    <lineage>
        <taxon>Bacteria</taxon>
        <taxon>Pseudomonadati</taxon>
        <taxon>Pseudomonadota</taxon>
        <taxon>Alphaproteobacteria</taxon>
        <taxon>Hyphomicrobiales</taxon>
        <taxon>Bartonellaceae</taxon>
        <taxon>Bartonella</taxon>
    </lineage>
</organism>
<comment type="caution">
    <text evidence="2">The sequence shown here is derived from an EMBL/GenBank/DDBJ whole genome shotgun (WGS) entry which is preliminary data.</text>
</comment>
<keyword evidence="1" id="KW-0472">Membrane</keyword>
<dbReference type="EMBL" id="AILU01000003">
    <property type="protein sequence ID" value="EJF81578.1"/>
    <property type="molecule type" value="Genomic_DNA"/>
</dbReference>
<keyword evidence="1" id="KW-1133">Transmembrane helix</keyword>
<keyword evidence="1" id="KW-0812">Transmembrane</keyword>
<feature type="transmembrane region" description="Helical" evidence="1">
    <location>
        <begin position="7"/>
        <end position="28"/>
    </location>
</feature>
<name>J0Z2A3_9HYPH</name>
<reference evidence="2 3" key="1">
    <citation type="submission" date="2012-03" db="EMBL/GenBank/DDBJ databases">
        <title>The Genome Sequence of Bartonella washoensis Sb944nv.</title>
        <authorList>
            <consortium name="The Broad Institute Genome Sequencing Platform"/>
            <consortium name="The Broad Institute Genome Sequencing Center for Infectious Disease"/>
            <person name="Feldgarden M."/>
            <person name="Kirby J."/>
            <person name="Kosoy M."/>
            <person name="Birtles R."/>
            <person name="Probert W.S."/>
            <person name="Chiaraviglio L."/>
            <person name="Young S.K."/>
            <person name="Zeng Q."/>
            <person name="Gargeya S."/>
            <person name="Fitzgerald M."/>
            <person name="Haas B."/>
            <person name="Abouelleil A."/>
            <person name="Alvarado L."/>
            <person name="Arachchi H.M."/>
            <person name="Berlin A."/>
            <person name="Chapman S.B."/>
            <person name="Gearin G."/>
            <person name="Goldberg J."/>
            <person name="Griggs A."/>
            <person name="Gujja S."/>
            <person name="Hansen M."/>
            <person name="Heiman D."/>
            <person name="Howarth C."/>
            <person name="Larimer J."/>
            <person name="Lui A."/>
            <person name="MacDonald P.J.P."/>
            <person name="McCowen C."/>
            <person name="Montmayeur A."/>
            <person name="Murphy C."/>
            <person name="Neiman D."/>
            <person name="Pearson M."/>
            <person name="Priest M."/>
            <person name="Roberts A."/>
            <person name="Saif S."/>
            <person name="Shea T."/>
            <person name="Sisk P."/>
            <person name="Stolte C."/>
            <person name="Sykes S."/>
            <person name="Wortman J."/>
            <person name="Nusbaum C."/>
            <person name="Birren B."/>
        </authorList>
    </citation>
    <scope>NUCLEOTIDE SEQUENCE [LARGE SCALE GENOMIC DNA]</scope>
    <source>
        <strain evidence="2 3">Sb944nv</strain>
    </source>
</reference>
<protein>
    <submittedName>
        <fullName evidence="2">Uncharacterized protein</fullName>
    </submittedName>
</protein>
<gene>
    <name evidence="2" type="ORF">MCQ_00276</name>
</gene>
<evidence type="ECO:0000313" key="2">
    <source>
        <dbReference type="EMBL" id="EJF81578.1"/>
    </source>
</evidence>
<feature type="transmembrane region" description="Helical" evidence="1">
    <location>
        <begin position="34"/>
        <end position="52"/>
    </location>
</feature>
<evidence type="ECO:0000256" key="1">
    <source>
        <dbReference type="SAM" id="Phobius"/>
    </source>
</evidence>